<evidence type="ECO:0000256" key="3">
    <source>
        <dbReference type="ARBA" id="ARBA00022837"/>
    </source>
</evidence>
<dbReference type="InterPro" id="IPR025592">
    <property type="entry name" value="DUF4347"/>
</dbReference>
<dbReference type="Gene3D" id="2.60.40.2030">
    <property type="match status" value="1"/>
</dbReference>
<dbReference type="Gene3D" id="2.120.10.30">
    <property type="entry name" value="TolB, C-terminal domain"/>
    <property type="match status" value="1"/>
</dbReference>
<dbReference type="OrthoDB" id="9770043at2"/>
<dbReference type="SUPFAM" id="SSF141072">
    <property type="entry name" value="CalX-like"/>
    <property type="match status" value="1"/>
</dbReference>
<sequence length="1367" mass="146251">MISSRRWLSRPFVGARQPFRLRTSELERRLLLAADISTPVVTSPTPAAGTLPAESVVAAANIVFIDQAVESIDQLSDAVLSDSEIVLLRADQDGVDQISKYLAGRSDVHSVHLVAHGAAGRLQLGNSVVDINTLEQRSEQIRAWSKSLASDADVLLYGCDTGQGVRGQEFLATLAELTGADIAASIDTTGQGGDWELEREIGVIQASLAFDATKLSRYRAHLPITISAAGAENTEQMQLLIDNNVVQTWDNIGGDAGERIYQDYTYNVDGISVDRVRVAFTNDFLDESNGIDRNLRVDKITVDGVEYQTEAPTVFSTGTWLPADGIQPGYRQSEYLHTDGYLQYAESSANGSLIQVTASGDTGDESMELLIDGERVAAWDDVSTNEQTYTYQASETITPDRVRVAFTNDLYDEAAGIDRNLNVDKIQIDGTTFESEGPNVFSTGSWLPGDGITPGFGRSDTLNSDGYFQYGNVDLDPSPDPGSIVIFAAGTTGTETLELQIDGTTVATFESIGGDEDSGSFQRLDYQAAGAISASQVRVVFVNDLYDEAAGVDRNLVVDKIAIDGVEYETEAPDVFSTGTWLPADGIVPGFRQSETLHSNGYFQYAGDTLQRGFIGLGGTQFTVDETDGFVEIPLIRYEGSEGAATVFLQSLAVSATDGEDFIGTDSLRVDFADGQTVATAVLNLLDDGDAESIETFSVSLFRAEAAELGVPRTAIVTIVDDESGADLVGRWRLDENSLAVPVADSSASGNAGVFRNFGSGSGPQSDAPNVDSLNSGSVRFDGVNDYIAVASDPSLNLSGGAFTQSVWINPSGGASGYQGVLGYQGGLATNQRYPGIWVYQGDRIHAGFGDGANWNSFLTGSVLTQGEWNHLATTFDGTTYRAFVNGSQVFATDAFAGRTPTNTQQLDIGRVDNYFSGGIDDVQIYSRALTPSEIGVLIDGADLPSLPVDGEFIAQSLYSGFDTPLAVDWLPGGDMLVAEQAGRVIRIAADGTRQSTPLLDITDRVNSGTKDRGMLGFAVHPDFDNNPYIYVSYTYDPPEVYQHSGLGGPDGNGARVARISRFTVDASGTFANPDSEFVLVGNNSIYDNIGNPDIRPGLDDPHSCFDANGNPLEDCIAADETSHTIGDLEFGPDGSLYASSGDGGSFGRVDPVNLRALDLDSLSGKVLRINPITGQGYTDNPFYDGDLDSNQSKVYQYGLRNPFRLAVNQQTGDVYSGDVGWTQWEEINVGRGANFGWPAFEGGINGSLRTNGYRDLAEVQAYYATNPDVTAPAWARLHSDGARAIVMGDFISGAVYPTQYQDALLFTDIGDQVLRVATFDSSGNIDNVQVVSSNLGFLVDVQLAADGFLYYVDITGSVGRLNFQLA</sequence>
<evidence type="ECO:0000256" key="1">
    <source>
        <dbReference type="ARBA" id="ARBA00022729"/>
    </source>
</evidence>
<dbReference type="Pfam" id="PF14252">
    <property type="entry name" value="DUF4347"/>
    <property type="match status" value="1"/>
</dbReference>
<keyword evidence="3" id="KW-0106">Calcium</keyword>
<reference evidence="7 8" key="1">
    <citation type="submission" date="2019-02" db="EMBL/GenBank/DDBJ databases">
        <title>Deep-cultivation of Planctomycetes and their phenomic and genomic characterization uncovers novel biology.</title>
        <authorList>
            <person name="Wiegand S."/>
            <person name="Jogler M."/>
            <person name="Boedeker C."/>
            <person name="Pinto D."/>
            <person name="Vollmers J."/>
            <person name="Rivas-Marin E."/>
            <person name="Kohn T."/>
            <person name="Peeters S.H."/>
            <person name="Heuer A."/>
            <person name="Rast P."/>
            <person name="Oberbeckmann S."/>
            <person name="Bunk B."/>
            <person name="Jeske O."/>
            <person name="Meyerdierks A."/>
            <person name="Storesund J.E."/>
            <person name="Kallscheuer N."/>
            <person name="Luecker S."/>
            <person name="Lage O.M."/>
            <person name="Pohl T."/>
            <person name="Merkel B.J."/>
            <person name="Hornburger P."/>
            <person name="Mueller R.-W."/>
            <person name="Bruemmer F."/>
            <person name="Labrenz M."/>
            <person name="Spormann A.M."/>
            <person name="Op Den Camp H."/>
            <person name="Overmann J."/>
            <person name="Amann R."/>
            <person name="Jetten M.S.M."/>
            <person name="Mascher T."/>
            <person name="Medema M.H."/>
            <person name="Devos D.P."/>
            <person name="Kaster A.-K."/>
            <person name="Ovreas L."/>
            <person name="Rohde M."/>
            <person name="Galperin M.Y."/>
            <person name="Jogler C."/>
        </authorList>
    </citation>
    <scope>NUCLEOTIDE SEQUENCE [LARGE SCALE GENOMIC DNA]</scope>
    <source>
        <strain evidence="7 8">Pla52n</strain>
    </source>
</reference>
<dbReference type="Pfam" id="PF13385">
    <property type="entry name" value="Laminin_G_3"/>
    <property type="match status" value="1"/>
</dbReference>
<keyword evidence="2" id="KW-0677">Repeat</keyword>
<evidence type="ECO:0000259" key="5">
    <source>
        <dbReference type="SMART" id="SM00237"/>
    </source>
</evidence>
<feature type="domain" description="LamG-like jellyroll fold" evidence="6">
    <location>
        <begin position="801"/>
        <end position="933"/>
    </location>
</feature>
<dbReference type="Proteomes" id="UP000320176">
    <property type="component" value="Unassembled WGS sequence"/>
</dbReference>
<dbReference type="SUPFAM" id="SSF49899">
    <property type="entry name" value="Concanavalin A-like lectins/glucanases"/>
    <property type="match status" value="1"/>
</dbReference>
<evidence type="ECO:0000259" key="6">
    <source>
        <dbReference type="SMART" id="SM00560"/>
    </source>
</evidence>
<dbReference type="Pfam" id="PF07995">
    <property type="entry name" value="GSDH"/>
    <property type="match status" value="2"/>
</dbReference>
<feature type="domain" description="Calx-beta" evidence="5">
    <location>
        <begin position="605"/>
        <end position="702"/>
    </location>
</feature>
<dbReference type="PANTHER" id="PTHR19328:SF13">
    <property type="entry name" value="HIPL1 PROTEIN"/>
    <property type="match status" value="1"/>
</dbReference>
<dbReference type="InterPro" id="IPR003644">
    <property type="entry name" value="Calx_beta"/>
</dbReference>
<dbReference type="PANTHER" id="PTHR19328">
    <property type="entry name" value="HEDGEHOG-INTERACTING PROTEIN"/>
    <property type="match status" value="1"/>
</dbReference>
<dbReference type="SMART" id="SM00560">
    <property type="entry name" value="LamGL"/>
    <property type="match status" value="1"/>
</dbReference>
<dbReference type="SUPFAM" id="SSF50952">
    <property type="entry name" value="Soluble quinoprotein glucose dehydrogenase"/>
    <property type="match status" value="1"/>
</dbReference>
<dbReference type="Pfam" id="PF16841">
    <property type="entry name" value="CBM60"/>
    <property type="match status" value="3"/>
</dbReference>
<gene>
    <name evidence="7" type="primary">gdhB_4</name>
    <name evidence="7" type="ORF">Pla52n_47040</name>
</gene>
<dbReference type="RefSeq" id="WP_146521763.1">
    <property type="nucleotide sequence ID" value="NZ_CP151726.1"/>
</dbReference>
<dbReference type="InterPro" id="IPR006558">
    <property type="entry name" value="LamG-like"/>
</dbReference>
<dbReference type="GO" id="GO:0016020">
    <property type="term" value="C:membrane"/>
    <property type="evidence" value="ECO:0007669"/>
    <property type="project" value="InterPro"/>
</dbReference>
<dbReference type="InterPro" id="IPR011041">
    <property type="entry name" value="Quinoprot_gluc/sorb_DH_b-prop"/>
</dbReference>
<evidence type="ECO:0000313" key="7">
    <source>
        <dbReference type="EMBL" id="TWU01330.1"/>
    </source>
</evidence>
<organism evidence="7 8">
    <name type="scientific">Stieleria varia</name>
    <dbReference type="NCBI Taxonomy" id="2528005"/>
    <lineage>
        <taxon>Bacteria</taxon>
        <taxon>Pseudomonadati</taxon>
        <taxon>Planctomycetota</taxon>
        <taxon>Planctomycetia</taxon>
        <taxon>Pirellulales</taxon>
        <taxon>Pirellulaceae</taxon>
        <taxon>Stieleria</taxon>
    </lineage>
</organism>
<name>A0A5C6ANS1_9BACT</name>
<proteinExistence type="predicted"/>
<dbReference type="GO" id="GO:0008876">
    <property type="term" value="F:quinoprotein glucose dehydrogenase activity"/>
    <property type="evidence" value="ECO:0007669"/>
    <property type="project" value="UniProtKB-EC"/>
</dbReference>
<dbReference type="InterPro" id="IPR013320">
    <property type="entry name" value="ConA-like_dom_sf"/>
</dbReference>
<dbReference type="InterPro" id="IPR031768">
    <property type="entry name" value="CBM60_xylan-bd"/>
</dbReference>
<keyword evidence="7" id="KW-0560">Oxidoreductase</keyword>
<dbReference type="Gene3D" id="2.60.60.40">
    <property type="match status" value="3"/>
</dbReference>
<dbReference type="EC" id="1.1.5.2" evidence="7"/>
<dbReference type="InterPro" id="IPR011042">
    <property type="entry name" value="6-blade_b-propeller_TolB-like"/>
</dbReference>
<evidence type="ECO:0000256" key="4">
    <source>
        <dbReference type="ARBA" id="ARBA00023157"/>
    </source>
</evidence>
<dbReference type="Gene3D" id="2.60.120.200">
    <property type="match status" value="1"/>
</dbReference>
<keyword evidence="1" id="KW-0732">Signal</keyword>
<dbReference type="SMART" id="SM00237">
    <property type="entry name" value="Calx_beta"/>
    <property type="match status" value="1"/>
</dbReference>
<dbReference type="InterPro" id="IPR012938">
    <property type="entry name" value="Glc/Sorbosone_DH"/>
</dbReference>
<evidence type="ECO:0000256" key="2">
    <source>
        <dbReference type="ARBA" id="ARBA00022737"/>
    </source>
</evidence>
<dbReference type="GO" id="GO:0007154">
    <property type="term" value="P:cell communication"/>
    <property type="evidence" value="ECO:0007669"/>
    <property type="project" value="InterPro"/>
</dbReference>
<keyword evidence="4" id="KW-1015">Disulfide bond</keyword>
<dbReference type="Pfam" id="PF03160">
    <property type="entry name" value="Calx-beta"/>
    <property type="match status" value="1"/>
</dbReference>
<evidence type="ECO:0000313" key="8">
    <source>
        <dbReference type="Proteomes" id="UP000320176"/>
    </source>
</evidence>
<accession>A0A5C6ANS1</accession>
<dbReference type="InterPro" id="IPR038081">
    <property type="entry name" value="CalX-like_sf"/>
</dbReference>
<keyword evidence="8" id="KW-1185">Reference proteome</keyword>
<protein>
    <submittedName>
        <fullName evidence="7">Quinoprotein glucose dehydrogenase B</fullName>
        <ecNumber evidence="7">1.1.5.2</ecNumber>
    </submittedName>
</protein>
<dbReference type="EMBL" id="SJPN01000005">
    <property type="protein sequence ID" value="TWU01330.1"/>
    <property type="molecule type" value="Genomic_DNA"/>
</dbReference>
<comment type="caution">
    <text evidence="7">The sequence shown here is derived from an EMBL/GenBank/DDBJ whole genome shotgun (WGS) entry which is preliminary data.</text>
</comment>